<dbReference type="EMBL" id="CP015093">
    <property type="protein sequence ID" value="APZ52406.1"/>
    <property type="molecule type" value="Genomic_DNA"/>
</dbReference>
<dbReference type="InterPro" id="IPR014982">
    <property type="entry name" value="GSCFA"/>
</dbReference>
<name>A0A1P8USU0_9RHOB</name>
<proteinExistence type="predicted"/>
<dbReference type="AlphaFoldDB" id="A0A1P8USU0"/>
<dbReference type="STRING" id="1250539.Ga0080574_TMP2072"/>
<gene>
    <name evidence="2" type="ORF">Ga0080574_TMP2072</name>
</gene>
<sequence>MPYSDLPPSAFWKLCRQTDDFRLSDLYQPKFALTPGMRIATAGSCFAQNIGRYVRASELELVDTEPAPARMPAETAQRFGYGLFSARYGNVYTARQLRQLLEDAVADRLHDCALWQRDGRFYDGLRPNTEPEGLGSEAELRAHRRDHLRRVRAIFDEADVFVFTLGLTETWQDIETGVVFPTAPGVIAGAFDPGRHAFLNLGMAETFEDLSTAVTLMRELSPGLKILLTVSPVPLTATASGEHVLSATTYSKSVLRAVAGEMAALDDNIDYFPSYEIITGAPYAGAFYQDNLRNVTTAGVQAVMSTFFGAHPALAPVERPAMATARGGADPDEADALICEEAMLEALAPK</sequence>
<dbReference type="RefSeq" id="WP_076698494.1">
    <property type="nucleotide sequence ID" value="NZ_CP015093.1"/>
</dbReference>
<evidence type="ECO:0000259" key="1">
    <source>
        <dbReference type="Pfam" id="PF08885"/>
    </source>
</evidence>
<evidence type="ECO:0000313" key="2">
    <source>
        <dbReference type="EMBL" id="APZ52406.1"/>
    </source>
</evidence>
<protein>
    <recommendedName>
        <fullName evidence="1">GSCFA domain-containing protein</fullName>
    </recommendedName>
</protein>
<feature type="domain" description="GSCFA" evidence="1">
    <location>
        <begin position="38"/>
        <end position="307"/>
    </location>
</feature>
<dbReference type="KEGG" id="paby:Ga0080574_TMP2072"/>
<reference evidence="2 3" key="1">
    <citation type="submission" date="2016-04" db="EMBL/GenBank/DDBJ databases">
        <title>Deep-sea bacteria in the southern Pacific.</title>
        <authorList>
            <person name="Tang K."/>
        </authorList>
    </citation>
    <scope>NUCLEOTIDE SEQUENCE [LARGE SCALE GENOMIC DNA]</scope>
    <source>
        <strain evidence="2 3">JLT2014</strain>
    </source>
</reference>
<evidence type="ECO:0000313" key="3">
    <source>
        <dbReference type="Proteomes" id="UP000187059"/>
    </source>
</evidence>
<dbReference type="Pfam" id="PF08885">
    <property type="entry name" value="GSCFA"/>
    <property type="match status" value="1"/>
</dbReference>
<keyword evidence="3" id="KW-1185">Reference proteome</keyword>
<accession>A0A1P8USU0</accession>
<dbReference type="Proteomes" id="UP000187059">
    <property type="component" value="Chromosome"/>
</dbReference>
<organism evidence="2 3">
    <name type="scientific">Salipiger abyssi</name>
    <dbReference type="NCBI Taxonomy" id="1250539"/>
    <lineage>
        <taxon>Bacteria</taxon>
        <taxon>Pseudomonadati</taxon>
        <taxon>Pseudomonadota</taxon>
        <taxon>Alphaproteobacteria</taxon>
        <taxon>Rhodobacterales</taxon>
        <taxon>Roseobacteraceae</taxon>
        <taxon>Salipiger</taxon>
    </lineage>
</organism>